<dbReference type="Pfam" id="PF09723">
    <property type="entry name" value="Zn_ribbon_8"/>
    <property type="match status" value="1"/>
</dbReference>
<dbReference type="SMART" id="SM00834">
    <property type="entry name" value="CxxC_CXXC_SSSS"/>
    <property type="match status" value="1"/>
</dbReference>
<evidence type="ECO:0000313" key="4">
    <source>
        <dbReference type="Proteomes" id="UP000028643"/>
    </source>
</evidence>
<comment type="caution">
    <text evidence="3">The sequence shown here is derived from an EMBL/GenBank/DDBJ whole genome shotgun (WGS) entry which is preliminary data.</text>
</comment>
<feature type="domain" description="Putative regulatory protein FmdB zinc ribbon" evidence="2">
    <location>
        <begin position="1"/>
        <end position="42"/>
    </location>
</feature>
<accession>A0A085V4T8</accession>
<evidence type="ECO:0000259" key="2">
    <source>
        <dbReference type="SMART" id="SM00834"/>
    </source>
</evidence>
<gene>
    <name evidence="3" type="ORF">IV02_16315</name>
</gene>
<dbReference type="AlphaFoldDB" id="A0A085V4T8"/>
<sequence>MPMYEFDCPSCGDFTALKPMAESGLPCACPQCGESSMRVILSAPGLSSVSGNKRRAIETNERSANAPKTVAEYQESKRHPSGCGCCAPSKTVLPTKANPHALKGKTAGRPWMISH</sequence>
<dbReference type="NCBIfam" id="TIGR02605">
    <property type="entry name" value="CxxC_CxxC_SSSS"/>
    <property type="match status" value="1"/>
</dbReference>
<protein>
    <submittedName>
        <fullName evidence="3">FmdB family transcriptional regulator</fullName>
    </submittedName>
</protein>
<dbReference type="InterPro" id="IPR013429">
    <property type="entry name" value="Regulatory_FmdB_Zinc_ribbon"/>
</dbReference>
<reference evidence="3 4" key="1">
    <citation type="submission" date="2014-07" db="EMBL/GenBank/DDBJ databases">
        <title>Draft Genome Sequences of Environmental Pseudomonas syringae strains.</title>
        <authorList>
            <person name="Baltrus D.A."/>
            <person name="Berge O."/>
            <person name="Morris C."/>
        </authorList>
    </citation>
    <scope>NUCLEOTIDE SEQUENCE [LARGE SCALE GENOMIC DNA]</scope>
    <source>
        <strain evidence="3 4">CEB003</strain>
    </source>
</reference>
<feature type="region of interest" description="Disordered" evidence="1">
    <location>
        <begin position="49"/>
        <end position="69"/>
    </location>
</feature>
<evidence type="ECO:0000256" key="1">
    <source>
        <dbReference type="SAM" id="MobiDB-lite"/>
    </source>
</evidence>
<dbReference type="EMBL" id="JPQT01000109">
    <property type="protein sequence ID" value="KFE50451.1"/>
    <property type="molecule type" value="Genomic_DNA"/>
</dbReference>
<name>A0A085V4T8_PSESX</name>
<evidence type="ECO:0000313" key="3">
    <source>
        <dbReference type="EMBL" id="KFE50451.1"/>
    </source>
</evidence>
<proteinExistence type="predicted"/>
<dbReference type="Proteomes" id="UP000028643">
    <property type="component" value="Unassembled WGS sequence"/>
</dbReference>
<dbReference type="RefSeq" id="WP_020294144.1">
    <property type="nucleotide sequence ID" value="NZ_JPQT01000109.1"/>
</dbReference>
<organism evidence="3 4">
    <name type="scientific">Pseudomonas syringae</name>
    <dbReference type="NCBI Taxonomy" id="317"/>
    <lineage>
        <taxon>Bacteria</taxon>
        <taxon>Pseudomonadati</taxon>
        <taxon>Pseudomonadota</taxon>
        <taxon>Gammaproteobacteria</taxon>
        <taxon>Pseudomonadales</taxon>
        <taxon>Pseudomonadaceae</taxon>
        <taxon>Pseudomonas</taxon>
    </lineage>
</organism>
<dbReference type="PATRIC" id="fig|317.174.peg.3335"/>